<reference evidence="1 2" key="1">
    <citation type="journal article" date="2007" name="Appl. Environ. Microbiol.">
        <title>Isolation of key methanogens for global methane emission from rice paddy fields: a novel isolate affiliated with the clone cluster rice cluster I.</title>
        <authorList>
            <person name="Sakai S."/>
            <person name="Imachi H."/>
            <person name="Sekiguchi Y."/>
            <person name="Ohashi A."/>
            <person name="Harada H."/>
            <person name="Kamagata Y."/>
        </authorList>
    </citation>
    <scope>NUCLEOTIDE SEQUENCE [LARGE SCALE GENOMIC DNA]</scope>
    <source>
        <strain evidence="2">DSM 17711 / JCM 13418 / NBRC 101707 / SANAE</strain>
    </source>
</reference>
<accession>D1Z0Y0</accession>
<dbReference type="RefSeq" id="WP_012901026.1">
    <property type="nucleotide sequence ID" value="NC_013665.1"/>
</dbReference>
<keyword evidence="2" id="KW-1185">Reference proteome</keyword>
<dbReference type="InParanoid" id="D1Z0Y0"/>
<dbReference type="Proteomes" id="UP000001882">
    <property type="component" value="Chromosome"/>
</dbReference>
<dbReference type="eggNOG" id="arCOG13249">
    <property type="taxonomic scope" value="Archaea"/>
</dbReference>
<proteinExistence type="predicted"/>
<dbReference type="AlphaFoldDB" id="D1Z0Y0"/>
<reference evidence="2" key="3">
    <citation type="journal article" date="2011" name="PLoS ONE">
        <title>Genome sequence of a mesophilic hydrogenotrophic methanogen Methanocella paludicola, the first cultivated representative of the order Methanocellales.</title>
        <authorList>
            <person name="Sakai S."/>
            <person name="Takaki Y."/>
            <person name="Shimamura S."/>
            <person name="Sekine M."/>
            <person name="Tajima T."/>
            <person name="Kosugi H."/>
            <person name="Ichikawa N."/>
            <person name="Tasumi E."/>
            <person name="Hiraki A.T."/>
            <person name="Shimizu A."/>
            <person name="Kato Y."/>
            <person name="Nishiko R."/>
            <person name="Mori K."/>
            <person name="Fujita N."/>
            <person name="Imachi H."/>
            <person name="Takai K."/>
        </authorList>
    </citation>
    <scope>NUCLEOTIDE SEQUENCE [LARGE SCALE GENOMIC DNA]</scope>
    <source>
        <strain evidence="2">DSM 17711 / JCM 13418 / NBRC 101707 / SANAE</strain>
    </source>
</reference>
<gene>
    <name evidence="1" type="ordered locus">MCP_2280</name>
</gene>
<protein>
    <submittedName>
        <fullName evidence="1">Uncharacterized protein</fullName>
    </submittedName>
</protein>
<evidence type="ECO:0000313" key="1">
    <source>
        <dbReference type="EMBL" id="BAI62352.1"/>
    </source>
</evidence>
<name>D1Z0Y0_METPS</name>
<dbReference type="STRING" id="304371.MCP_2280"/>
<evidence type="ECO:0000313" key="2">
    <source>
        <dbReference type="Proteomes" id="UP000001882"/>
    </source>
</evidence>
<organism evidence="1 2">
    <name type="scientific">Methanocella paludicola (strain DSM 17711 / JCM 13418 / NBRC 101707 / SANAE)</name>
    <dbReference type="NCBI Taxonomy" id="304371"/>
    <lineage>
        <taxon>Archaea</taxon>
        <taxon>Methanobacteriati</taxon>
        <taxon>Methanobacteriota</taxon>
        <taxon>Stenosarchaea group</taxon>
        <taxon>Methanomicrobia</taxon>
        <taxon>Methanocellales</taxon>
        <taxon>Methanocellaceae</taxon>
        <taxon>Methanocella</taxon>
    </lineage>
</organism>
<dbReference type="KEGG" id="mpd:MCP_2280"/>
<dbReference type="GeneID" id="8682095"/>
<reference evidence="1 2" key="2">
    <citation type="journal article" date="2008" name="Int. J. Syst. Evol. Microbiol.">
        <title>Methanocella paludicola gen. nov., sp. nov., a methane-producing archaeon, the first isolate of the lineage 'Rice Cluster I', and proposal of the new archaeal order Methanocellales ord. nov.</title>
        <authorList>
            <person name="Sakai S."/>
            <person name="Imachi H."/>
            <person name="Hanada S."/>
            <person name="Ohashi A."/>
            <person name="Harada H."/>
            <person name="Kamagata Y."/>
        </authorList>
    </citation>
    <scope>NUCLEOTIDE SEQUENCE [LARGE SCALE GENOMIC DNA]</scope>
    <source>
        <strain evidence="2">DSM 17711 / JCM 13418 / NBRC 101707 / SANAE</strain>
    </source>
</reference>
<dbReference type="EMBL" id="AP011532">
    <property type="protein sequence ID" value="BAI62352.1"/>
    <property type="molecule type" value="Genomic_DNA"/>
</dbReference>
<sequence>MKADTSKSNGGPMSPAIYEHIADYIIQTLIKEDVNAFAEAKLLSELLVYKLPSVVHELMYRTVSAEAEKLKKDSDINLLKEIGGITTQKRMHFRSQDQYNSFVALFFDAVEKHPGMLEHVDDEEKFEKFMIYCIHEFRQKLDDFATEIVQERSKLVRDNRLYIHHKNMTDVPEIPTYADFIAERIEGLAA</sequence>